<evidence type="ECO:0000256" key="1">
    <source>
        <dbReference type="SAM" id="MobiDB-lite"/>
    </source>
</evidence>
<dbReference type="RefSeq" id="WP_349245603.1">
    <property type="nucleotide sequence ID" value="NZ_JASCXX010000017.1"/>
</dbReference>
<evidence type="ECO:0000313" key="2">
    <source>
        <dbReference type="EMBL" id="MDI6450195.1"/>
    </source>
</evidence>
<dbReference type="InterPro" id="IPR005358">
    <property type="entry name" value="Puta_zinc/iron-chelating_dom"/>
</dbReference>
<gene>
    <name evidence="2" type="ORF">QJ522_14135</name>
</gene>
<accession>A0AAW6TX49</accession>
<comment type="caution">
    <text evidence="2">The sequence shown here is derived from an EMBL/GenBank/DDBJ whole genome shotgun (WGS) entry which is preliminary data.</text>
</comment>
<feature type="compositionally biased region" description="Pro residues" evidence="1">
    <location>
        <begin position="133"/>
        <end position="142"/>
    </location>
</feature>
<dbReference type="Pfam" id="PF03692">
    <property type="entry name" value="CxxCxxCC"/>
    <property type="match status" value="1"/>
</dbReference>
<feature type="region of interest" description="Disordered" evidence="1">
    <location>
        <begin position="116"/>
        <end position="142"/>
    </location>
</feature>
<dbReference type="Proteomes" id="UP001431776">
    <property type="component" value="Unassembled WGS sequence"/>
</dbReference>
<proteinExistence type="predicted"/>
<keyword evidence="3" id="KW-1185">Reference proteome</keyword>
<dbReference type="EMBL" id="JASCXX010000017">
    <property type="protein sequence ID" value="MDI6450195.1"/>
    <property type="molecule type" value="Genomic_DNA"/>
</dbReference>
<organism evidence="2 3">
    <name type="scientific">Anaerobaca lacustris</name>
    <dbReference type="NCBI Taxonomy" id="3044600"/>
    <lineage>
        <taxon>Bacteria</taxon>
        <taxon>Pseudomonadati</taxon>
        <taxon>Planctomycetota</taxon>
        <taxon>Phycisphaerae</taxon>
        <taxon>Sedimentisphaerales</taxon>
        <taxon>Anaerobacaceae</taxon>
        <taxon>Anaerobaca</taxon>
    </lineage>
</organism>
<evidence type="ECO:0000313" key="3">
    <source>
        <dbReference type="Proteomes" id="UP001431776"/>
    </source>
</evidence>
<sequence>MQSPETVNPCITCGACCATYRASFYWAEADDRPGGTVPVEVTEKLNDFRRVMRGTNQKNPRCIALLGEIGKSVGCSIYELRSSVCRDFDVSWIHGVRNERCDQARIAWGLEPLPAPCMAPETSPDDPQHTAPPNRPPLPRAA</sequence>
<name>A0AAW6TX49_9BACT</name>
<protein>
    <submittedName>
        <fullName evidence="2">YkgJ family cysteine cluster protein</fullName>
    </submittedName>
</protein>
<dbReference type="AlphaFoldDB" id="A0AAW6TX49"/>
<reference evidence="2" key="1">
    <citation type="submission" date="2023-05" db="EMBL/GenBank/DDBJ databases">
        <title>Anaerotaeda fermentans gen. nov., sp. nov., a novel anaerobic planctomycete of the new family within the order Sedimentisphaerales isolated from Taman Peninsula, Russia.</title>
        <authorList>
            <person name="Khomyakova M.A."/>
            <person name="Merkel A.Y."/>
            <person name="Slobodkin A.I."/>
        </authorList>
    </citation>
    <scope>NUCLEOTIDE SEQUENCE</scope>
    <source>
        <strain evidence="2">M17dextr</strain>
    </source>
</reference>